<evidence type="ECO:0000313" key="2">
    <source>
        <dbReference type="Proteomes" id="UP000612282"/>
    </source>
</evidence>
<protein>
    <recommendedName>
        <fullName evidence="3">Lipoprotein</fullName>
    </recommendedName>
</protein>
<sequence>MLTMQRARRIASIAVVASLAVGGLGACGFRPADMAARVGDGETITEDRVQRIWDESRETLLDKAPAAGASAEPVRVPYTRGDLVRAIVSRDLYGRLAAEKGVSLPAGVPYDEAGAQFGLPGTDEYVRLYTENAVLQNSLTKAVTNPPAPTEAEVRDVFDRISANGGIQPGTDFASFNSMLSPEDRTALSAALSVRRDLLALADQADIEVNPRYQPFELGLLGVSNQQTGQSYSVVAATLGEDLRAPVADVS</sequence>
<accession>A0ABQ3XBX1</accession>
<organism evidence="1 2">
    <name type="scientific">Actinoplanes couchii</name>
    <dbReference type="NCBI Taxonomy" id="403638"/>
    <lineage>
        <taxon>Bacteria</taxon>
        <taxon>Bacillati</taxon>
        <taxon>Actinomycetota</taxon>
        <taxon>Actinomycetes</taxon>
        <taxon>Micromonosporales</taxon>
        <taxon>Micromonosporaceae</taxon>
        <taxon>Actinoplanes</taxon>
    </lineage>
</organism>
<dbReference type="EMBL" id="BOMG01000055">
    <property type="protein sequence ID" value="GID55981.1"/>
    <property type="molecule type" value="Genomic_DNA"/>
</dbReference>
<proteinExistence type="predicted"/>
<reference evidence="1 2" key="1">
    <citation type="submission" date="2021-01" db="EMBL/GenBank/DDBJ databases">
        <title>Whole genome shotgun sequence of Actinoplanes couchii NBRC 106145.</title>
        <authorList>
            <person name="Komaki H."/>
            <person name="Tamura T."/>
        </authorList>
    </citation>
    <scope>NUCLEOTIDE SEQUENCE [LARGE SCALE GENOMIC DNA]</scope>
    <source>
        <strain evidence="1 2">NBRC 106145</strain>
    </source>
</reference>
<evidence type="ECO:0008006" key="3">
    <source>
        <dbReference type="Google" id="ProtNLM"/>
    </source>
</evidence>
<dbReference type="Proteomes" id="UP000612282">
    <property type="component" value="Unassembled WGS sequence"/>
</dbReference>
<comment type="caution">
    <text evidence="1">The sequence shown here is derived from an EMBL/GenBank/DDBJ whole genome shotgun (WGS) entry which is preliminary data.</text>
</comment>
<gene>
    <name evidence="1" type="ORF">Aco03nite_043850</name>
</gene>
<name>A0ABQ3XBX1_9ACTN</name>
<dbReference type="PROSITE" id="PS51257">
    <property type="entry name" value="PROKAR_LIPOPROTEIN"/>
    <property type="match status" value="1"/>
</dbReference>
<keyword evidence="2" id="KW-1185">Reference proteome</keyword>
<evidence type="ECO:0000313" key="1">
    <source>
        <dbReference type="EMBL" id="GID55981.1"/>
    </source>
</evidence>